<dbReference type="EMBL" id="CP000449">
    <property type="protein sequence ID" value="ABI66695.1"/>
    <property type="molecule type" value="Genomic_DNA"/>
</dbReference>
<feature type="domain" description="Chorismate mutase" evidence="4">
    <location>
        <begin position="1"/>
        <end position="91"/>
    </location>
</feature>
<organism evidence="5 6">
    <name type="scientific">Maricaulis maris (strain MCS10)</name>
    <name type="common">Caulobacter maris</name>
    <dbReference type="NCBI Taxonomy" id="394221"/>
    <lineage>
        <taxon>Bacteria</taxon>
        <taxon>Pseudomonadati</taxon>
        <taxon>Pseudomonadota</taxon>
        <taxon>Alphaproteobacteria</taxon>
        <taxon>Maricaulales</taxon>
        <taxon>Maricaulaceae</taxon>
        <taxon>Maricaulis</taxon>
    </lineage>
</organism>
<dbReference type="InterPro" id="IPR051331">
    <property type="entry name" value="Chorismate_mutase-related"/>
</dbReference>
<feature type="region of interest" description="Disordered" evidence="3">
    <location>
        <begin position="94"/>
        <end position="116"/>
    </location>
</feature>
<dbReference type="Pfam" id="PF01817">
    <property type="entry name" value="CM_2"/>
    <property type="match status" value="1"/>
</dbReference>
<evidence type="ECO:0000313" key="5">
    <source>
        <dbReference type="EMBL" id="ABI66695.1"/>
    </source>
</evidence>
<sequence>MTRSPLDRVRQEIDTVDAALVSLLARRHRLVTRAARLKSSSNLAVVDANRQEAVLSNARRSAELHGLAIDLIDRIWPEMIDFWVTYQNSLSDQSGMLPPASGTRLNQLVQPQEPHH</sequence>
<keyword evidence="6" id="KW-1185">Reference proteome</keyword>
<proteinExistence type="predicted"/>
<reference evidence="5 6" key="1">
    <citation type="submission" date="2006-08" db="EMBL/GenBank/DDBJ databases">
        <title>Complete sequence of Maricaulis maris MCS10.</title>
        <authorList>
            <consortium name="US DOE Joint Genome Institute"/>
            <person name="Copeland A."/>
            <person name="Lucas S."/>
            <person name="Lapidus A."/>
            <person name="Barry K."/>
            <person name="Detter J.C."/>
            <person name="Glavina del Rio T."/>
            <person name="Hammon N."/>
            <person name="Israni S."/>
            <person name="Dalin E."/>
            <person name="Tice H."/>
            <person name="Pitluck S."/>
            <person name="Saunders E."/>
            <person name="Brettin T."/>
            <person name="Bruce D."/>
            <person name="Han C."/>
            <person name="Tapia R."/>
            <person name="Gilna P."/>
            <person name="Schmutz J."/>
            <person name="Larimer F."/>
            <person name="Land M."/>
            <person name="Hauser L."/>
            <person name="Kyrpides N."/>
            <person name="Mikhailova N."/>
            <person name="Viollier P."/>
            <person name="Stephens C."/>
            <person name="Richardson P."/>
        </authorList>
    </citation>
    <scope>NUCLEOTIDE SEQUENCE [LARGE SCALE GENOMIC DNA]</scope>
    <source>
        <strain evidence="5 6">MCS10</strain>
    </source>
</reference>
<dbReference type="GO" id="GO:0009697">
    <property type="term" value="P:salicylic acid biosynthetic process"/>
    <property type="evidence" value="ECO:0007669"/>
    <property type="project" value="TreeGrafter"/>
</dbReference>
<dbReference type="eggNOG" id="COG1605">
    <property type="taxonomic scope" value="Bacteria"/>
</dbReference>
<dbReference type="RefSeq" id="WP_011644340.1">
    <property type="nucleotide sequence ID" value="NC_008347.1"/>
</dbReference>
<dbReference type="InterPro" id="IPR036979">
    <property type="entry name" value="CM_dom_sf"/>
</dbReference>
<accession>Q0ALZ8</accession>
<evidence type="ECO:0000259" key="4">
    <source>
        <dbReference type="PROSITE" id="PS51168"/>
    </source>
</evidence>
<dbReference type="Gene3D" id="1.20.59.10">
    <property type="entry name" value="Chorismate mutase"/>
    <property type="match status" value="1"/>
</dbReference>
<dbReference type="InterPro" id="IPR002701">
    <property type="entry name" value="CM_II_prokaryot"/>
</dbReference>
<dbReference type="STRING" id="394221.Mmar10_2403"/>
<dbReference type="Proteomes" id="UP000001964">
    <property type="component" value="Chromosome"/>
</dbReference>
<gene>
    <name evidence="5" type="ordered locus">Mmar10_2403</name>
</gene>
<dbReference type="GO" id="GO:0004106">
    <property type="term" value="F:chorismate mutase activity"/>
    <property type="evidence" value="ECO:0007669"/>
    <property type="project" value="UniProtKB-EC"/>
</dbReference>
<evidence type="ECO:0000256" key="3">
    <source>
        <dbReference type="SAM" id="MobiDB-lite"/>
    </source>
</evidence>
<dbReference type="PANTHER" id="PTHR38041">
    <property type="entry name" value="CHORISMATE MUTASE"/>
    <property type="match status" value="1"/>
</dbReference>
<dbReference type="PROSITE" id="PS51168">
    <property type="entry name" value="CHORISMATE_MUT_2"/>
    <property type="match status" value="1"/>
</dbReference>
<dbReference type="AlphaFoldDB" id="Q0ALZ8"/>
<dbReference type="GO" id="GO:0046417">
    <property type="term" value="P:chorismate metabolic process"/>
    <property type="evidence" value="ECO:0007669"/>
    <property type="project" value="InterPro"/>
</dbReference>
<protein>
    <recommendedName>
        <fullName evidence="1">chorismate mutase</fullName>
        <ecNumber evidence="1">5.4.99.5</ecNumber>
    </recommendedName>
</protein>
<keyword evidence="2" id="KW-0413">Isomerase</keyword>
<dbReference type="KEGG" id="mmr:Mmar10_2403"/>
<dbReference type="SUPFAM" id="SSF48600">
    <property type="entry name" value="Chorismate mutase II"/>
    <property type="match status" value="1"/>
</dbReference>
<dbReference type="EC" id="5.4.99.5" evidence="1"/>
<dbReference type="HOGENOM" id="CLU_131518_2_2_5"/>
<name>Q0ALZ8_MARMM</name>
<evidence type="ECO:0000256" key="2">
    <source>
        <dbReference type="ARBA" id="ARBA00023235"/>
    </source>
</evidence>
<dbReference type="PANTHER" id="PTHR38041:SF1">
    <property type="entry name" value="CHORISMATE MUTASE"/>
    <property type="match status" value="1"/>
</dbReference>
<evidence type="ECO:0000256" key="1">
    <source>
        <dbReference type="ARBA" id="ARBA00012404"/>
    </source>
</evidence>
<dbReference type="SMART" id="SM00830">
    <property type="entry name" value="CM_2"/>
    <property type="match status" value="1"/>
</dbReference>
<evidence type="ECO:0000313" key="6">
    <source>
        <dbReference type="Proteomes" id="UP000001964"/>
    </source>
</evidence>
<dbReference type="InterPro" id="IPR036263">
    <property type="entry name" value="Chorismate_II_sf"/>
</dbReference>